<keyword evidence="2" id="KW-0963">Cytoplasm</keyword>
<dbReference type="STRING" id="1122973.GCA_000379925_00123"/>
<protein>
    <submittedName>
        <fullName evidence="9">Class I SAM-dependent rRNA methyltransferase</fullName>
    </submittedName>
</protein>
<dbReference type="EMBL" id="SPNC01000011">
    <property type="protein sequence ID" value="TFH96862.1"/>
    <property type="molecule type" value="Genomic_DNA"/>
</dbReference>
<organism evidence="9 10">
    <name type="scientific">Porphyromonas levii</name>
    <dbReference type="NCBI Taxonomy" id="28114"/>
    <lineage>
        <taxon>Bacteria</taxon>
        <taxon>Pseudomonadati</taxon>
        <taxon>Bacteroidota</taxon>
        <taxon>Bacteroidia</taxon>
        <taxon>Bacteroidales</taxon>
        <taxon>Porphyromonadaceae</taxon>
        <taxon>Porphyromonas</taxon>
    </lineage>
</organism>
<keyword evidence="5 9" id="KW-0808">Transferase</keyword>
<dbReference type="PANTHER" id="PTHR42873:SF1">
    <property type="entry name" value="S-ADENOSYLMETHIONINE-DEPENDENT METHYLTRANSFERASE DOMAIN-CONTAINING PROTEIN"/>
    <property type="match status" value="1"/>
</dbReference>
<evidence type="ECO:0000313" key="10">
    <source>
        <dbReference type="Proteomes" id="UP000297225"/>
    </source>
</evidence>
<evidence type="ECO:0000313" key="9">
    <source>
        <dbReference type="EMBL" id="TFH96862.1"/>
    </source>
</evidence>
<dbReference type="RefSeq" id="WP_134848930.1">
    <property type="nucleotide sequence ID" value="NZ_CP197400.1"/>
</dbReference>
<keyword evidence="3" id="KW-0698">rRNA processing</keyword>
<keyword evidence="7" id="KW-0694">RNA-binding</keyword>
<dbReference type="Gene3D" id="3.30.750.80">
    <property type="entry name" value="RNA methyltransferase domain (HRMD) like"/>
    <property type="match status" value="1"/>
</dbReference>
<dbReference type="InterPro" id="IPR015947">
    <property type="entry name" value="PUA-like_sf"/>
</dbReference>
<evidence type="ECO:0000256" key="8">
    <source>
        <dbReference type="ARBA" id="ARBA00038091"/>
    </source>
</evidence>
<dbReference type="SUPFAM" id="SSF53335">
    <property type="entry name" value="S-adenosyl-L-methionine-dependent methyltransferases"/>
    <property type="match status" value="1"/>
</dbReference>
<dbReference type="Proteomes" id="UP000297225">
    <property type="component" value="Unassembled WGS sequence"/>
</dbReference>
<dbReference type="CDD" id="cd02440">
    <property type="entry name" value="AdoMet_MTases"/>
    <property type="match status" value="1"/>
</dbReference>
<dbReference type="SUPFAM" id="SSF88697">
    <property type="entry name" value="PUA domain-like"/>
    <property type="match status" value="1"/>
</dbReference>
<dbReference type="InterPro" id="IPR041532">
    <property type="entry name" value="RlmI-like_PUA"/>
</dbReference>
<dbReference type="InterPro" id="IPR002478">
    <property type="entry name" value="PUA"/>
</dbReference>
<proteinExistence type="inferred from homology"/>
<accession>A0A4Y8WRR6</accession>
<keyword evidence="4 9" id="KW-0489">Methyltransferase</keyword>
<comment type="caution">
    <text evidence="9">The sequence shown here is derived from an EMBL/GenBank/DDBJ whole genome shotgun (WGS) entry which is preliminary data.</text>
</comment>
<evidence type="ECO:0000256" key="6">
    <source>
        <dbReference type="ARBA" id="ARBA00022691"/>
    </source>
</evidence>
<dbReference type="GO" id="GO:0032259">
    <property type="term" value="P:methylation"/>
    <property type="evidence" value="ECO:0007669"/>
    <property type="project" value="UniProtKB-KW"/>
</dbReference>
<gene>
    <name evidence="9" type="ORF">E4P47_01520</name>
</gene>
<evidence type="ECO:0000256" key="5">
    <source>
        <dbReference type="ARBA" id="ARBA00022679"/>
    </source>
</evidence>
<evidence type="ECO:0000256" key="4">
    <source>
        <dbReference type="ARBA" id="ARBA00022603"/>
    </source>
</evidence>
<dbReference type="GO" id="GO:0008168">
    <property type="term" value="F:methyltransferase activity"/>
    <property type="evidence" value="ECO:0007669"/>
    <property type="project" value="UniProtKB-KW"/>
</dbReference>
<comment type="subcellular location">
    <subcellularLocation>
        <location evidence="1">Cytoplasm</location>
    </subcellularLocation>
</comment>
<evidence type="ECO:0000256" key="1">
    <source>
        <dbReference type="ARBA" id="ARBA00004496"/>
    </source>
</evidence>
<keyword evidence="10" id="KW-1185">Reference proteome</keyword>
<sequence length="395" mass="44881">MKRVQLKSGRIASLDRRHPWIFSRALVSVKGIEIGDIVDVVDEGDRFLARGYYEEGSIAVRLLTFDEEESIDADFWVRRLRESLDMRRVLGLLESPNEAYRLVHGEGDRLPGLIIDIYGNVAVIQAHTLTMHIRQKEIVEALKALYGQHLSAIYYKSSDTLPIEEPVLDQLLWGERHDIETIVAEENGLRFAPDILKGQKTGFFLDQRLSRQRVGELAKDKKVLNMFSYTGGFSLYALRGGARQVVSLDSSAKAIDMLESNMRLNFSEPELEKHSSVVEDAFKYLYDMKEGAFDLIVLDPPAFAKRREVLKNGLQGYRKLNTEAMRKIASGGLLFTFSCSQVVSVEDFRQALFTSALHAGREIRVLQQFGQFADHPVSIYHPEGEYLKGFLLYVV</sequence>
<evidence type="ECO:0000256" key="2">
    <source>
        <dbReference type="ARBA" id="ARBA00022490"/>
    </source>
</evidence>
<dbReference type="InterPro" id="IPR036974">
    <property type="entry name" value="PUA_sf"/>
</dbReference>
<dbReference type="OrthoDB" id="9805492at2"/>
<comment type="similarity">
    <text evidence="8">Belongs to the methyltransferase superfamily. RlmI family.</text>
</comment>
<dbReference type="PROSITE" id="PS50890">
    <property type="entry name" value="PUA"/>
    <property type="match status" value="1"/>
</dbReference>
<evidence type="ECO:0000256" key="3">
    <source>
        <dbReference type="ARBA" id="ARBA00022552"/>
    </source>
</evidence>
<name>A0A4Y8WRR6_9PORP</name>
<dbReference type="SMART" id="SM00359">
    <property type="entry name" value="PUA"/>
    <property type="match status" value="1"/>
</dbReference>
<dbReference type="InterPro" id="IPR019614">
    <property type="entry name" value="SAM-dep_methyl-trfase"/>
</dbReference>
<dbReference type="Gene3D" id="2.30.130.10">
    <property type="entry name" value="PUA domain"/>
    <property type="match status" value="1"/>
</dbReference>
<dbReference type="GO" id="GO:0006364">
    <property type="term" value="P:rRNA processing"/>
    <property type="evidence" value="ECO:0007669"/>
    <property type="project" value="UniProtKB-KW"/>
</dbReference>
<dbReference type="Pfam" id="PF10672">
    <property type="entry name" value="Methyltrans_SAM"/>
    <property type="match status" value="1"/>
</dbReference>
<dbReference type="PANTHER" id="PTHR42873">
    <property type="entry name" value="RIBOSOMAL RNA LARGE SUBUNIT METHYLTRANSFERASE"/>
    <property type="match status" value="1"/>
</dbReference>
<dbReference type="Pfam" id="PF17785">
    <property type="entry name" value="PUA_3"/>
    <property type="match status" value="1"/>
</dbReference>
<dbReference type="AlphaFoldDB" id="A0A4Y8WRR6"/>
<dbReference type="Gene3D" id="3.40.50.150">
    <property type="entry name" value="Vaccinia Virus protein VP39"/>
    <property type="match status" value="1"/>
</dbReference>
<evidence type="ECO:0000256" key="7">
    <source>
        <dbReference type="ARBA" id="ARBA00022884"/>
    </source>
</evidence>
<keyword evidence="6" id="KW-0949">S-adenosyl-L-methionine</keyword>
<dbReference type="CDD" id="cd11572">
    <property type="entry name" value="RlmI_M_like"/>
    <property type="match status" value="1"/>
</dbReference>
<dbReference type="InterPro" id="IPR029063">
    <property type="entry name" value="SAM-dependent_MTases_sf"/>
</dbReference>
<dbReference type="GO" id="GO:0003723">
    <property type="term" value="F:RNA binding"/>
    <property type="evidence" value="ECO:0007669"/>
    <property type="project" value="UniProtKB-KW"/>
</dbReference>
<dbReference type="GO" id="GO:0005737">
    <property type="term" value="C:cytoplasm"/>
    <property type="evidence" value="ECO:0007669"/>
    <property type="project" value="UniProtKB-SubCell"/>
</dbReference>
<reference evidence="9 10" key="1">
    <citation type="submission" date="2019-03" db="EMBL/GenBank/DDBJ databases">
        <title>Porphyromonas levii Isolated from the Uterus of Dairy Cows.</title>
        <authorList>
            <person name="Francis A.M."/>
        </authorList>
    </citation>
    <scope>NUCLEOTIDE SEQUENCE [LARGE SCALE GENOMIC DNA]</scope>
    <source>
        <strain evidence="9 10">AF5678</strain>
    </source>
</reference>
<dbReference type="CDD" id="cd21153">
    <property type="entry name" value="PUA_RlmI"/>
    <property type="match status" value="1"/>
</dbReference>